<dbReference type="GO" id="GO:0030435">
    <property type="term" value="P:sporulation resulting in formation of a cellular spore"/>
    <property type="evidence" value="ECO:0007669"/>
    <property type="project" value="InterPro"/>
</dbReference>
<dbReference type="Pfam" id="PF08486">
    <property type="entry name" value="SpoIID"/>
    <property type="match status" value="1"/>
</dbReference>
<dbReference type="RefSeq" id="WP_308728712.1">
    <property type="nucleotide sequence ID" value="NZ_JAJEQF010000037.1"/>
</dbReference>
<comment type="caution">
    <text evidence="2">The sequence shown here is derived from an EMBL/GenBank/DDBJ whole genome shotgun (WGS) entry which is preliminary data.</text>
</comment>
<sequence length="346" mass="37983">MMQETMEKRANRTVGKSRQKDFFAVLLFFFLLPYTCSSVVRAGQEKTVETIVPVSGRTVRMQSGSDVRTMTEEAFLIGALAAVIPAEYEPEALKAQAVILRSSCVAGGHLEETVLENGTTGAAQESISQNSVSAVEPRIIDSDSGFSYLDKAQRKRLWGEQADVLEERCREAVRASSGYVLEWQGAAVSAPFFRLSAGRTRSGTELFGQESDWCKSIACPVDEAAEDFLQEKSMKTERFFGMLEAEGVSVEKDAPKLVLTRDSAGYVLNVRAGRSSIEGERFRQLFELPSSCFFLEEQGGKMVITTKGIGHGIGLDQYYANALAKQGASAEEILELFFPGLLKKSE</sequence>
<dbReference type="EMBL" id="JAJEQF010000037">
    <property type="protein sequence ID" value="MCC2168477.1"/>
    <property type="molecule type" value="Genomic_DNA"/>
</dbReference>
<evidence type="ECO:0000313" key="3">
    <source>
        <dbReference type="Proteomes" id="UP001199355"/>
    </source>
</evidence>
<reference evidence="2 3" key="1">
    <citation type="submission" date="2021-10" db="EMBL/GenBank/DDBJ databases">
        <title>Anaerobic single-cell dispensing facilitates the cultivation of human gut bacteria.</title>
        <authorList>
            <person name="Afrizal A."/>
        </authorList>
    </citation>
    <scope>NUCLEOTIDE SEQUENCE [LARGE SCALE GENOMIC DNA]</scope>
    <source>
        <strain evidence="2 3">CLA-AA-H244</strain>
    </source>
</reference>
<dbReference type="Proteomes" id="UP001199355">
    <property type="component" value="Unassembled WGS sequence"/>
</dbReference>
<feature type="domain" description="Sporulation stage II protein D amidase enhancer LytB N-terminal" evidence="1">
    <location>
        <begin position="66"/>
        <end position="182"/>
    </location>
</feature>
<dbReference type="NCBIfam" id="TIGR02669">
    <property type="entry name" value="SpoIID_LytB"/>
    <property type="match status" value="1"/>
</dbReference>
<organism evidence="2 3">
    <name type="scientific">Gallintestinimicrobium propionicum</name>
    <dbReference type="NCBI Taxonomy" id="2981770"/>
    <lineage>
        <taxon>Bacteria</taxon>
        <taxon>Bacillati</taxon>
        <taxon>Bacillota</taxon>
        <taxon>Clostridia</taxon>
        <taxon>Lachnospirales</taxon>
        <taxon>Lachnospiraceae</taxon>
        <taxon>Gallintestinimicrobium</taxon>
    </lineage>
</organism>
<proteinExistence type="predicted"/>
<name>A0AAE3AZK5_9FIRM</name>
<evidence type="ECO:0000259" key="1">
    <source>
        <dbReference type="Pfam" id="PF08486"/>
    </source>
</evidence>
<dbReference type="AlphaFoldDB" id="A0AAE3AZK5"/>
<gene>
    <name evidence="2" type="ORF">LKD45_12400</name>
</gene>
<accession>A0AAE3AZK5</accession>
<protein>
    <submittedName>
        <fullName evidence="2">SpoIID/LytB domain-containing protein</fullName>
    </submittedName>
</protein>
<dbReference type="InterPro" id="IPR013486">
    <property type="entry name" value="SpoIID/LytB"/>
</dbReference>
<dbReference type="InterPro" id="IPR013693">
    <property type="entry name" value="SpoIID/LytB_N"/>
</dbReference>
<evidence type="ECO:0000313" key="2">
    <source>
        <dbReference type="EMBL" id="MCC2168477.1"/>
    </source>
</evidence>
<keyword evidence="3" id="KW-1185">Reference proteome</keyword>